<dbReference type="EMBL" id="DS232046">
    <property type="protein sequence ID" value="EDS33042.1"/>
    <property type="molecule type" value="Genomic_DNA"/>
</dbReference>
<dbReference type="GO" id="GO:0005737">
    <property type="term" value="C:cytoplasm"/>
    <property type="evidence" value="ECO:0007669"/>
    <property type="project" value="TreeGrafter"/>
</dbReference>
<dbReference type="PANTHER" id="PTHR23120">
    <property type="entry name" value="MAESTRO-RELATED HEAT DOMAIN-CONTAINING"/>
    <property type="match status" value="1"/>
</dbReference>
<dbReference type="OrthoDB" id="1884734at2759"/>
<dbReference type="InterPro" id="IPR056282">
    <property type="entry name" value="MROH2B-like_N_HEAT"/>
</dbReference>
<dbReference type="InterPro" id="IPR011989">
    <property type="entry name" value="ARM-like"/>
</dbReference>
<dbReference type="InterPro" id="IPR048465">
    <property type="entry name" value="Maestro-like_HEAT"/>
</dbReference>
<dbReference type="PANTHER" id="PTHR23120:SF0">
    <property type="entry name" value="MAESTRO HEAT-LIKE REPEAT FAMILY MEMBER 1"/>
    <property type="match status" value="1"/>
</dbReference>
<dbReference type="InParanoid" id="B0WQW2"/>
<name>B0WQW2_CULQU</name>
<evidence type="ECO:0000313" key="7">
    <source>
        <dbReference type="EnsemblMetazoa" id="CPIJ009427-PA"/>
    </source>
</evidence>
<dbReference type="Gene3D" id="1.25.10.10">
    <property type="entry name" value="Leucine-rich Repeat Variant"/>
    <property type="match status" value="1"/>
</dbReference>
<dbReference type="InterPro" id="IPR016024">
    <property type="entry name" value="ARM-type_fold"/>
</dbReference>
<dbReference type="KEGG" id="cqu:CpipJ_CPIJ009427"/>
<reference evidence="7" key="2">
    <citation type="submission" date="2020-05" db="UniProtKB">
        <authorList>
            <consortium name="EnsemblMetazoa"/>
        </authorList>
    </citation>
    <scope>IDENTIFICATION</scope>
    <source>
        <strain evidence="7">JHB</strain>
    </source>
</reference>
<dbReference type="EnsemblMetazoa" id="CPIJ009427-RA">
    <property type="protein sequence ID" value="CPIJ009427-PA"/>
    <property type="gene ID" value="CPIJ009427"/>
</dbReference>
<evidence type="ECO:0000259" key="4">
    <source>
        <dbReference type="Pfam" id="PF23221"/>
    </source>
</evidence>
<dbReference type="InterPro" id="IPR045206">
    <property type="entry name" value="Maestro_heat-like_prot"/>
</dbReference>
<dbReference type="VEuPathDB" id="VectorBase:CQUJHB004933"/>
<dbReference type="OMA" id="EVYIKAM"/>
<dbReference type="InterPro" id="IPR055408">
    <property type="entry name" value="HEAT_MROH2B-like"/>
</dbReference>
<dbReference type="eggNOG" id="KOG2032">
    <property type="taxonomic scope" value="Eukaryota"/>
</dbReference>
<organism>
    <name type="scientific">Culex quinquefasciatus</name>
    <name type="common">Southern house mosquito</name>
    <name type="synonym">Culex pungens</name>
    <dbReference type="NCBI Taxonomy" id="7176"/>
    <lineage>
        <taxon>Eukaryota</taxon>
        <taxon>Metazoa</taxon>
        <taxon>Ecdysozoa</taxon>
        <taxon>Arthropoda</taxon>
        <taxon>Hexapoda</taxon>
        <taxon>Insecta</taxon>
        <taxon>Pterygota</taxon>
        <taxon>Neoptera</taxon>
        <taxon>Endopterygota</taxon>
        <taxon>Diptera</taxon>
        <taxon>Nematocera</taxon>
        <taxon>Culicoidea</taxon>
        <taxon>Culicidae</taxon>
        <taxon>Culicinae</taxon>
        <taxon>Culicini</taxon>
        <taxon>Culex</taxon>
        <taxon>Culex</taxon>
    </lineage>
</organism>
<sequence length="1626" mass="183366">MDVSGEERKSNPSVRQDQHLIEIVKSLLDSLSGDEQLRNTTEAALIRIAKKRYDEIIEVFCEYRKKHQKLGETQASIILRVIEHVVVNLMDKISHGTASKCVEYSVNEITRCPDQQTTIQVPCREILVSVGRRYCKEVMDALAKHVEKHQVAHFMVPYTMGSLATANVMDSISLIKPLLGFILPTLSSIKQDHLRQSYAFAIGRFGEAFCEYKEHLRLNPNEETPMKTGLTYDISDEVGICYDLFQSQWLSSREPKLAYEVLNALSFLYPLLPMDKLNDGLLKVIPATLALYRRSIDRSVVTQYLASIIKTVLTLNASLLSGVSDTIIATLFDLVCVNPDYEKPQTVKGHYEVLRCFDLMANDFGEKIVEILLIHLRSNNERERIKSLLVLTHLTNTSETIIVEKQSEICSILKSMLVTERSIKLKMILLKTVVAFMQRNFVHEREFVIFLIRGSCRQSKFNTEYGSNEEYLEFVKACNNTLFILSSTIGTMDDILRIELLQNFLRLEFTDISSTISKCLANLLAKSPEIGVSSHPDGRNPFDENEPSIEEVRPPNPLSVFVRSLALLGNFDETTRVQNVLAFLKSYSPYLYKSRLLVPLWNEKLGEIVQELGTINQKRYDALLFEFIQATIRDIDENKNKFVESVIAEIYQQFPLYQPIAPGTNQPSMEFRIPMLDREKRMLIKVLGMFLSHSPDEHLVANKVDLIIGLAKAEKLEKSASNESYEALLQDHAQALGYVSVAHVDILMRKLLALVIENSSVKKSGSFFSNLNFIKDSNKETENFKTKVLVLQSLNYVVTRAPQEKVVQLFDETVINYLTAQFDNKELFLKKLILQTFMNLAVILLNNPNALPEDHMNNFKNKNELLKICMNITCDAQNEYLPMFPLILTLSTTLIKLNREDENVDVNGLLNTACFYFFTTAQNLKTKFNSIEEDNRNSYLAKYLNLSLPELNSFIQAILEQQNGSPACLDDINSILEIWLKDRNNEVRICAGHVYNKTLDVYMKSMKIGCEAPSKFNQTGSLLGKTIPRCIDSNATVRQTAIEVLKKVLEIACIYETLTIADNRVEWVKELDTIREEIVTDDPKDIYRIASQLANIIAQRLSNYQYVQFSKCLLYSLNDPEQSSAIGASVVLKFFMQVKGAEMYHAIPELIKECLHAVKNCDVPKARSGVLKSMLAITKHHPKLVCNEILGQSLPLEDTVCPRGFSEGSGNVAVPKNAKRAKSATSRDSKLNPCQIALDTYKTFLDTLDMQQISNVLSVCPDLGSSTDLNSFIEILTPLAVATASEVGINSTTMKQIVLTLSKYVSSPYDSQRIASTGFYSHLVPLKPCGEISSVIMLHLNSSLNDPNPLVRGLSIRGMSYLCSLTDHDVDKYAEMCLTALMKGIDDYNKDCFINIPLESMRGLSKIVQTLPQEKFEMFLVSLAIRIKPFFENVSTELRECAILLFGDLCHQKANNAQKSQQTEGSESDDGLASESLLEQLKANLCSLLLHLSEENLLIARACKITLKNVCALLETTKTNQLAQNHLLEHGQLQYGTFIKDFVKLIGEELPDSVNDFIDACLPFMRSQWAEIRGNAAVLIGLLRMQSRTSSPIDTVGHKIAQLLRDEDCGVRVKAAEALGFIYGEC</sequence>
<feature type="domain" description="Maestro/Maestro-like HEAT-repeats" evidence="5">
    <location>
        <begin position="1337"/>
        <end position="1622"/>
    </location>
</feature>
<dbReference type="STRING" id="7176.B0WQW2"/>
<dbReference type="Pfam" id="PF23227">
    <property type="entry name" value="HEAT_MROH2B_C"/>
    <property type="match status" value="1"/>
</dbReference>
<evidence type="ECO:0000259" key="3">
    <source>
        <dbReference type="Pfam" id="PF23210"/>
    </source>
</evidence>
<feature type="domain" description="MROH2B-like HEAT-repeats" evidence="3">
    <location>
        <begin position="272"/>
        <end position="912"/>
    </location>
</feature>
<evidence type="ECO:0000259" key="2">
    <source>
        <dbReference type="Pfam" id="PF21047"/>
    </source>
</evidence>
<gene>
    <name evidence="7" type="primary">6041905</name>
    <name evidence="6" type="ORF">CpipJ_CPIJ009427</name>
</gene>
<dbReference type="VEuPathDB" id="VectorBase:CPIJ009427"/>
<evidence type="ECO:0000256" key="1">
    <source>
        <dbReference type="ARBA" id="ARBA00022737"/>
    </source>
</evidence>
<dbReference type="SUPFAM" id="SSF48371">
    <property type="entry name" value="ARM repeat"/>
    <property type="match status" value="3"/>
</dbReference>
<keyword evidence="8" id="KW-1185">Reference proteome</keyword>
<feature type="domain" description="MROH2B-like N-terminal HEAT-repeats" evidence="4">
    <location>
        <begin position="45"/>
        <end position="266"/>
    </location>
</feature>
<protein>
    <submittedName>
        <fullName evidence="6 7">Uncharacterized protein</fullName>
    </submittedName>
</protein>
<evidence type="ECO:0000259" key="5">
    <source>
        <dbReference type="Pfam" id="PF23227"/>
    </source>
</evidence>
<dbReference type="FunCoup" id="B0WQW2">
    <property type="interactions" value="1123"/>
</dbReference>
<evidence type="ECO:0000313" key="6">
    <source>
        <dbReference type="EMBL" id="EDS33042.1"/>
    </source>
</evidence>
<dbReference type="Pfam" id="PF23221">
    <property type="entry name" value="HEAT_MROH2B_1st"/>
    <property type="match status" value="1"/>
</dbReference>
<evidence type="ECO:0000313" key="8">
    <source>
        <dbReference type="Proteomes" id="UP000002320"/>
    </source>
</evidence>
<dbReference type="Pfam" id="PF23210">
    <property type="entry name" value="HEAT_Maestro_2"/>
    <property type="match status" value="1"/>
</dbReference>
<accession>B0WQW2</accession>
<dbReference type="HOGENOM" id="CLU_003168_0_1_1"/>
<dbReference type="Proteomes" id="UP000002320">
    <property type="component" value="Unassembled WGS sequence"/>
</dbReference>
<proteinExistence type="predicted"/>
<dbReference type="InterPro" id="IPR055406">
    <property type="entry name" value="HEAT_Maestro"/>
</dbReference>
<feature type="domain" description="Maestro-like HEAT-repeats" evidence="2">
    <location>
        <begin position="997"/>
        <end position="1201"/>
    </location>
</feature>
<reference evidence="6" key="1">
    <citation type="submission" date="2007-03" db="EMBL/GenBank/DDBJ databases">
        <title>Annotation of Culex pipiens quinquefasciatus.</title>
        <authorList>
            <consortium name="The Broad Institute Genome Sequencing Platform"/>
            <person name="Atkinson P.W."/>
            <person name="Hemingway J."/>
            <person name="Christensen B.M."/>
            <person name="Higgs S."/>
            <person name="Kodira C."/>
            <person name="Hannick L."/>
            <person name="Megy K."/>
            <person name="O'Leary S."/>
            <person name="Pearson M."/>
            <person name="Haas B.J."/>
            <person name="Mauceli E."/>
            <person name="Wortman J.R."/>
            <person name="Lee N.H."/>
            <person name="Guigo R."/>
            <person name="Stanke M."/>
            <person name="Alvarado L."/>
            <person name="Amedeo P."/>
            <person name="Antoine C.H."/>
            <person name="Arensburger P."/>
            <person name="Bidwell S.L."/>
            <person name="Crawford M."/>
            <person name="Camaro F."/>
            <person name="Devon K."/>
            <person name="Engels R."/>
            <person name="Hammond M."/>
            <person name="Howarth C."/>
            <person name="Koehrsen M."/>
            <person name="Lawson D."/>
            <person name="Montgomery P."/>
            <person name="Nene V."/>
            <person name="Nusbaum C."/>
            <person name="Puiu D."/>
            <person name="Romero-Severson J."/>
            <person name="Severson D.W."/>
            <person name="Shumway M."/>
            <person name="Sisk P."/>
            <person name="Stolte C."/>
            <person name="Zeng Q."/>
            <person name="Eisenstadt E."/>
            <person name="Fraser-Liggett C."/>
            <person name="Strausberg R."/>
            <person name="Galagan J."/>
            <person name="Birren B."/>
            <person name="Collins F.H."/>
        </authorList>
    </citation>
    <scope>NUCLEOTIDE SEQUENCE [LARGE SCALE GENOMIC DNA]</scope>
    <source>
        <strain evidence="6">JHB</strain>
    </source>
</reference>
<dbReference type="Pfam" id="PF21047">
    <property type="entry name" value="HEAT_Maestro"/>
    <property type="match status" value="1"/>
</dbReference>
<keyword evidence="1" id="KW-0677">Repeat</keyword>